<dbReference type="PANTHER" id="PTHR43784:SF2">
    <property type="entry name" value="GDSL-LIKE LIPASE_ACYLHYDROLASE, PUTATIVE (AFU_ORTHOLOGUE AFUA_2G00820)-RELATED"/>
    <property type="match status" value="1"/>
</dbReference>
<evidence type="ECO:0000313" key="3">
    <source>
        <dbReference type="Proteomes" id="UP000199001"/>
    </source>
</evidence>
<feature type="chain" id="PRO_5008747071" description="GDSL-like Lipase/Acylhydrolase family protein" evidence="1">
    <location>
        <begin position="28"/>
        <end position="231"/>
    </location>
</feature>
<organism evidence="2 3">
    <name type="scientific">Micromonospora citrea</name>
    <dbReference type="NCBI Taxonomy" id="47855"/>
    <lineage>
        <taxon>Bacteria</taxon>
        <taxon>Bacillati</taxon>
        <taxon>Actinomycetota</taxon>
        <taxon>Actinomycetes</taxon>
        <taxon>Micromonosporales</taxon>
        <taxon>Micromonosporaceae</taxon>
        <taxon>Micromonospora</taxon>
    </lineage>
</organism>
<evidence type="ECO:0000256" key="1">
    <source>
        <dbReference type="SAM" id="SignalP"/>
    </source>
</evidence>
<protein>
    <recommendedName>
        <fullName evidence="4">GDSL-like Lipase/Acylhydrolase family protein</fullName>
    </recommendedName>
</protein>
<gene>
    <name evidence="2" type="ORF">GA0070606_0556</name>
</gene>
<dbReference type="InterPro" id="IPR053140">
    <property type="entry name" value="GDSL_Rv0518-like"/>
</dbReference>
<sequence length="231" mass="23624">MSYSLRKLQTVAIGLGLVLGMSSPASATDQDAQPTAAQDHWVGTWSASASGTVPNLPTGYSDRTVRNVVHTSVGGSGVRVWLSNALGTVAVRMDAVTIAVADAPDAPEAVAGTMRALAFGGAPSVTIPAGGKVLSDPIPLAVPEDGDLLVSVYTPTSSGPVTYHQVANQTSYLSRNGDHAADESGSAFTETIGFWPYVSGVDVLGQAECAVVTLGDSITDGNNSTRNANHR</sequence>
<dbReference type="EMBL" id="FMHZ01000002">
    <property type="protein sequence ID" value="SCL45005.1"/>
    <property type="molecule type" value="Genomic_DNA"/>
</dbReference>
<dbReference type="STRING" id="47855.GA0070606_0556"/>
<keyword evidence="1" id="KW-0732">Signal</keyword>
<feature type="signal peptide" evidence="1">
    <location>
        <begin position="1"/>
        <end position="27"/>
    </location>
</feature>
<dbReference type="AlphaFoldDB" id="A0A1C6TT83"/>
<evidence type="ECO:0008006" key="4">
    <source>
        <dbReference type="Google" id="ProtNLM"/>
    </source>
</evidence>
<evidence type="ECO:0000313" key="2">
    <source>
        <dbReference type="EMBL" id="SCL45005.1"/>
    </source>
</evidence>
<proteinExistence type="predicted"/>
<keyword evidence="3" id="KW-1185">Reference proteome</keyword>
<dbReference type="PANTHER" id="PTHR43784">
    <property type="entry name" value="GDSL-LIKE LIPASE/ACYLHYDROLASE, PUTATIVE (AFU_ORTHOLOGUE AFUA_2G00820)-RELATED"/>
    <property type="match status" value="1"/>
</dbReference>
<dbReference type="Proteomes" id="UP000199001">
    <property type="component" value="Unassembled WGS sequence"/>
</dbReference>
<dbReference type="RefSeq" id="WP_176737166.1">
    <property type="nucleotide sequence ID" value="NZ_FMHZ01000002.1"/>
</dbReference>
<reference evidence="3" key="1">
    <citation type="submission" date="2016-06" db="EMBL/GenBank/DDBJ databases">
        <authorList>
            <person name="Varghese N."/>
            <person name="Submissions Spin"/>
        </authorList>
    </citation>
    <scope>NUCLEOTIDE SEQUENCE [LARGE SCALE GENOMIC DNA]</scope>
    <source>
        <strain evidence="3">DSM 43903</strain>
    </source>
</reference>
<name>A0A1C6TT83_9ACTN</name>
<accession>A0A1C6TT83</accession>